<dbReference type="EMBL" id="AMQN01011924">
    <property type="status" value="NOT_ANNOTATED_CDS"/>
    <property type="molecule type" value="Genomic_DNA"/>
</dbReference>
<dbReference type="AlphaFoldDB" id="R7TMZ4"/>
<reference evidence="2 4" key="2">
    <citation type="journal article" date="2013" name="Nature">
        <title>Insights into bilaterian evolution from three spiralian genomes.</title>
        <authorList>
            <person name="Simakov O."/>
            <person name="Marletaz F."/>
            <person name="Cho S.J."/>
            <person name="Edsinger-Gonzales E."/>
            <person name="Havlak P."/>
            <person name="Hellsten U."/>
            <person name="Kuo D.H."/>
            <person name="Larsson T."/>
            <person name="Lv J."/>
            <person name="Arendt D."/>
            <person name="Savage R."/>
            <person name="Osoegawa K."/>
            <person name="de Jong P."/>
            <person name="Grimwood J."/>
            <person name="Chapman J.A."/>
            <person name="Shapiro H."/>
            <person name="Aerts A."/>
            <person name="Otillar R.P."/>
            <person name="Terry A.Y."/>
            <person name="Boore J.L."/>
            <person name="Grigoriev I.V."/>
            <person name="Lindberg D.R."/>
            <person name="Seaver E.C."/>
            <person name="Weisblat D.A."/>
            <person name="Putnam N.H."/>
            <person name="Rokhsar D.S."/>
        </authorList>
    </citation>
    <scope>NUCLEOTIDE SEQUENCE</scope>
    <source>
        <strain evidence="2 4">I ESC-2004</strain>
    </source>
</reference>
<dbReference type="SUPFAM" id="SSF47986">
    <property type="entry name" value="DEATH domain"/>
    <property type="match status" value="1"/>
</dbReference>
<dbReference type="EnsemblMetazoa" id="CapteT211107">
    <property type="protein sequence ID" value="CapteP211107"/>
    <property type="gene ID" value="CapteG211107"/>
</dbReference>
<organism evidence="2">
    <name type="scientific">Capitella teleta</name>
    <name type="common">Polychaete worm</name>
    <dbReference type="NCBI Taxonomy" id="283909"/>
    <lineage>
        <taxon>Eukaryota</taxon>
        <taxon>Metazoa</taxon>
        <taxon>Spiralia</taxon>
        <taxon>Lophotrochozoa</taxon>
        <taxon>Annelida</taxon>
        <taxon>Polychaeta</taxon>
        <taxon>Sedentaria</taxon>
        <taxon>Scolecida</taxon>
        <taxon>Capitellidae</taxon>
        <taxon>Capitella</taxon>
    </lineage>
</organism>
<dbReference type="InterPro" id="IPR011029">
    <property type="entry name" value="DEATH-like_dom_sf"/>
</dbReference>
<name>R7TMZ4_CAPTE</name>
<sequence>MRMTDEHEAILLDHREFLVKTIQLHSLWTPLRACRIVTEYDEEEIRQRGGTRFRMVEKLLDHLVKRPDADFYQFCDCLRKTNQGHVSDVLEKSKQHYRPSTGIAHTNHVVYLLLTDESGVPVEADVALLQLILNIHRHSIFGSIPRHRHVFY</sequence>
<dbReference type="GO" id="GO:0002020">
    <property type="term" value="F:protease binding"/>
    <property type="evidence" value="ECO:0007669"/>
    <property type="project" value="InterPro"/>
</dbReference>
<accession>R7TMZ4</accession>
<dbReference type="GO" id="GO:0042981">
    <property type="term" value="P:regulation of apoptotic process"/>
    <property type="evidence" value="ECO:0007669"/>
    <property type="project" value="InterPro"/>
</dbReference>
<dbReference type="Gene3D" id="1.10.533.10">
    <property type="entry name" value="Death Domain, Fas"/>
    <property type="match status" value="1"/>
</dbReference>
<dbReference type="Pfam" id="PF00619">
    <property type="entry name" value="CARD"/>
    <property type="match status" value="1"/>
</dbReference>
<proteinExistence type="predicted"/>
<dbReference type="CDD" id="cd01671">
    <property type="entry name" value="CARD"/>
    <property type="match status" value="1"/>
</dbReference>
<protein>
    <recommendedName>
        <fullName evidence="1">CARD domain-containing protein</fullName>
    </recommendedName>
</protein>
<dbReference type="HOGENOM" id="CLU_1877405_0_0_1"/>
<gene>
    <name evidence="2" type="ORF">CAPTEDRAFT_211107</name>
</gene>
<dbReference type="EMBL" id="KB309187">
    <property type="protein sequence ID" value="ELT95238.1"/>
    <property type="molecule type" value="Genomic_DNA"/>
</dbReference>
<evidence type="ECO:0000313" key="4">
    <source>
        <dbReference type="Proteomes" id="UP000014760"/>
    </source>
</evidence>
<keyword evidence="4" id="KW-1185">Reference proteome</keyword>
<evidence type="ECO:0000313" key="2">
    <source>
        <dbReference type="EMBL" id="ELT95238.1"/>
    </source>
</evidence>
<reference evidence="3" key="3">
    <citation type="submission" date="2015-06" db="UniProtKB">
        <authorList>
            <consortium name="EnsemblMetazoa"/>
        </authorList>
    </citation>
    <scope>IDENTIFICATION</scope>
</reference>
<dbReference type="InterPro" id="IPR037939">
    <property type="entry name" value="CRADD"/>
</dbReference>
<reference evidence="4" key="1">
    <citation type="submission" date="2012-12" db="EMBL/GenBank/DDBJ databases">
        <authorList>
            <person name="Hellsten U."/>
            <person name="Grimwood J."/>
            <person name="Chapman J.A."/>
            <person name="Shapiro H."/>
            <person name="Aerts A."/>
            <person name="Otillar R.P."/>
            <person name="Terry A.Y."/>
            <person name="Boore J.L."/>
            <person name="Simakov O."/>
            <person name="Marletaz F."/>
            <person name="Cho S.-J."/>
            <person name="Edsinger-Gonzales E."/>
            <person name="Havlak P."/>
            <person name="Kuo D.-H."/>
            <person name="Larsson T."/>
            <person name="Lv J."/>
            <person name="Arendt D."/>
            <person name="Savage R."/>
            <person name="Osoegawa K."/>
            <person name="de Jong P."/>
            <person name="Lindberg D.R."/>
            <person name="Seaver E.C."/>
            <person name="Weisblat D.A."/>
            <person name="Putnam N.H."/>
            <person name="Grigoriev I.V."/>
            <person name="Rokhsar D.S."/>
        </authorList>
    </citation>
    <scope>NUCLEOTIDE SEQUENCE</scope>
    <source>
        <strain evidence="4">I ESC-2004</strain>
    </source>
</reference>
<dbReference type="PANTHER" id="PTHR15034">
    <property type="entry name" value="DEATH DOMAIN-CONTAINING PROTEIN CRADD"/>
    <property type="match status" value="1"/>
</dbReference>
<evidence type="ECO:0000259" key="1">
    <source>
        <dbReference type="PROSITE" id="PS50209"/>
    </source>
</evidence>
<dbReference type="PROSITE" id="PS50209">
    <property type="entry name" value="CARD"/>
    <property type="match status" value="1"/>
</dbReference>
<dbReference type="PANTHER" id="PTHR15034:SF5">
    <property type="entry name" value="DEATH DOMAIN-CONTAINING PROTEIN CRADD"/>
    <property type="match status" value="1"/>
</dbReference>
<dbReference type="InterPro" id="IPR001315">
    <property type="entry name" value="CARD"/>
</dbReference>
<dbReference type="GO" id="GO:0070513">
    <property type="term" value="F:death domain binding"/>
    <property type="evidence" value="ECO:0007669"/>
    <property type="project" value="InterPro"/>
</dbReference>
<feature type="domain" description="CARD" evidence="1">
    <location>
        <begin position="3"/>
        <end position="93"/>
    </location>
</feature>
<dbReference type="Proteomes" id="UP000014760">
    <property type="component" value="Unassembled WGS sequence"/>
</dbReference>
<evidence type="ECO:0000313" key="3">
    <source>
        <dbReference type="EnsemblMetazoa" id="CapteP211107"/>
    </source>
</evidence>